<dbReference type="EMBL" id="CAJVPQ010003752">
    <property type="protein sequence ID" value="CAG8636495.1"/>
    <property type="molecule type" value="Genomic_DNA"/>
</dbReference>
<accession>A0A9N9GZK4</accession>
<reference evidence="1" key="1">
    <citation type="submission" date="2021-06" db="EMBL/GenBank/DDBJ databases">
        <authorList>
            <person name="Kallberg Y."/>
            <person name="Tangrot J."/>
            <person name="Rosling A."/>
        </authorList>
    </citation>
    <scope>NUCLEOTIDE SEQUENCE</scope>
    <source>
        <strain evidence="1">UK204</strain>
    </source>
</reference>
<name>A0A9N9GZK4_9GLOM</name>
<comment type="caution">
    <text evidence="1">The sequence shown here is derived from an EMBL/GenBank/DDBJ whole genome shotgun (WGS) entry which is preliminary data.</text>
</comment>
<keyword evidence="2" id="KW-1185">Reference proteome</keyword>
<evidence type="ECO:0000313" key="2">
    <source>
        <dbReference type="Proteomes" id="UP000789570"/>
    </source>
</evidence>
<proteinExistence type="predicted"/>
<gene>
    <name evidence="1" type="ORF">FCALED_LOCUS10341</name>
</gene>
<dbReference type="AlphaFoldDB" id="A0A9N9GZK4"/>
<organism evidence="1 2">
    <name type="scientific">Funneliformis caledonium</name>
    <dbReference type="NCBI Taxonomy" id="1117310"/>
    <lineage>
        <taxon>Eukaryota</taxon>
        <taxon>Fungi</taxon>
        <taxon>Fungi incertae sedis</taxon>
        <taxon>Mucoromycota</taxon>
        <taxon>Glomeromycotina</taxon>
        <taxon>Glomeromycetes</taxon>
        <taxon>Glomerales</taxon>
        <taxon>Glomeraceae</taxon>
        <taxon>Funneliformis</taxon>
    </lineage>
</organism>
<protein>
    <submittedName>
        <fullName evidence="1">1658_t:CDS:1</fullName>
    </submittedName>
</protein>
<dbReference type="Proteomes" id="UP000789570">
    <property type="component" value="Unassembled WGS sequence"/>
</dbReference>
<dbReference type="OrthoDB" id="2490812at2759"/>
<sequence>FFQPKNVDKAIEAAKQVEKQLSLNYTTFFNALFAKLEGNPEKKQLKDDRNLTKECMFEKIVYQKKSNKREANYIRVYTDKVERKRQSESKRELNLKSRKPNDEFMKVESLQIVTLTFKRKLNKD</sequence>
<feature type="non-terminal residue" evidence="1">
    <location>
        <position position="124"/>
    </location>
</feature>
<evidence type="ECO:0000313" key="1">
    <source>
        <dbReference type="EMBL" id="CAG8636495.1"/>
    </source>
</evidence>